<dbReference type="GO" id="GO:0015074">
    <property type="term" value="P:DNA integration"/>
    <property type="evidence" value="ECO:0007669"/>
    <property type="project" value="UniProtKB-KW"/>
</dbReference>
<dbReference type="Pfam" id="PF13408">
    <property type="entry name" value="Zn_ribbon_recom"/>
    <property type="match status" value="1"/>
</dbReference>
<name>A0A0R1M2Y1_9LACO</name>
<dbReference type="Proteomes" id="UP000051621">
    <property type="component" value="Unassembled WGS sequence"/>
</dbReference>
<dbReference type="InterPro" id="IPR006119">
    <property type="entry name" value="Resolv_N"/>
</dbReference>
<dbReference type="Pfam" id="PF00239">
    <property type="entry name" value="Resolvase"/>
    <property type="match status" value="1"/>
</dbReference>
<evidence type="ECO:0000256" key="2">
    <source>
        <dbReference type="ARBA" id="ARBA00023125"/>
    </source>
</evidence>
<dbReference type="InterPro" id="IPR038109">
    <property type="entry name" value="DNA_bind_recomb_sf"/>
</dbReference>
<evidence type="ECO:0000313" key="10">
    <source>
        <dbReference type="Proteomes" id="UP000051621"/>
    </source>
</evidence>
<keyword evidence="10" id="KW-1185">Reference proteome</keyword>
<feature type="domain" description="Resolvase/invertase-type recombinase catalytic" evidence="7">
    <location>
        <begin position="8"/>
        <end position="156"/>
    </location>
</feature>
<protein>
    <submittedName>
        <fullName evidence="9">Integrase</fullName>
    </submittedName>
</protein>
<keyword evidence="3" id="KW-0233">DNA recombination</keyword>
<organism evidence="9 10">
    <name type="scientific">Liquorilactobacillus capillatus DSM 19910</name>
    <dbReference type="NCBI Taxonomy" id="1423731"/>
    <lineage>
        <taxon>Bacteria</taxon>
        <taxon>Bacillati</taxon>
        <taxon>Bacillota</taxon>
        <taxon>Bacilli</taxon>
        <taxon>Lactobacillales</taxon>
        <taxon>Lactobacillaceae</taxon>
        <taxon>Liquorilactobacillus</taxon>
    </lineage>
</organism>
<dbReference type="RefSeq" id="WP_057742910.1">
    <property type="nucleotide sequence ID" value="NZ_AZEF01000013.1"/>
</dbReference>
<dbReference type="CDD" id="cd00338">
    <property type="entry name" value="Ser_Recombinase"/>
    <property type="match status" value="1"/>
</dbReference>
<sequence>MAEIKVKKTVGYVRVSTRDQAIEGYSLDAQRQKISEFCQQDDMELVKIYADEGISGSSVEKRPGIQRLLADAQNKKFDMVVVWKNSRIARNTKDLLEMVDIFQRNGIGFTSVSEKIDLDSAQGRFMFTIMGTVSELERNNIAENVYLGTYKRAQEGYATVGRVLGYKPGLDKSGKKILNIEPREAKIIRLIFNLFDRGKGFRAIANELNQCGYQTKNRNAFSTIAVKNIIDNPLYVGKVRYAKYRNWDKKRRNGLNKKMVLVQGKHEPIISQELWDRVEARRKSTAKIPAWDHQGTNILTGLLRCPECGGVMAASNTTNTLKDGTKKRIRYYSCANFRNKGSKVCHANSIRAEEAETLVMKKLLYVVTEPNIAQIIARKMDKEKSANIQQLRETISNKKTIIAELEEKISKYEDLSKEDAILAQSITPRKLALVNEVSKLQLQIDQCSKKILVYGKGPTNISIKRVVRLIKEIISNKERKYLKKMFALFIDNIQFNRKEKLVWVEMLFNKEIIQQIKKHQQERAGSLKGAPALSLQSSEEIIIKV</sequence>
<keyword evidence="6" id="KW-0175">Coiled coil</keyword>
<feature type="coiled-coil region" evidence="6">
    <location>
        <begin position="388"/>
        <end position="418"/>
    </location>
</feature>
<dbReference type="SMART" id="SM00857">
    <property type="entry name" value="Resolvase"/>
    <property type="match status" value="1"/>
</dbReference>
<dbReference type="Gene3D" id="3.40.50.1390">
    <property type="entry name" value="Resolvase, N-terminal catalytic domain"/>
    <property type="match status" value="1"/>
</dbReference>
<dbReference type="GO" id="GO:0000150">
    <property type="term" value="F:DNA strand exchange activity"/>
    <property type="evidence" value="ECO:0007669"/>
    <property type="project" value="InterPro"/>
</dbReference>
<dbReference type="Pfam" id="PF07508">
    <property type="entry name" value="Recombinase"/>
    <property type="match status" value="1"/>
</dbReference>
<proteinExistence type="predicted"/>
<evidence type="ECO:0000256" key="4">
    <source>
        <dbReference type="PIRSR" id="PIRSR606118-50"/>
    </source>
</evidence>
<gene>
    <name evidence="9" type="ORF">FC81_GL000718</name>
</gene>
<evidence type="ECO:0000256" key="6">
    <source>
        <dbReference type="SAM" id="Coils"/>
    </source>
</evidence>
<dbReference type="AlphaFoldDB" id="A0A0R1M2Y1"/>
<dbReference type="SUPFAM" id="SSF53041">
    <property type="entry name" value="Resolvase-like"/>
    <property type="match status" value="1"/>
</dbReference>
<dbReference type="InterPro" id="IPR050639">
    <property type="entry name" value="SSR_resolvase"/>
</dbReference>
<reference evidence="9 10" key="1">
    <citation type="journal article" date="2015" name="Genome Announc.">
        <title>Expanding the biotechnology potential of lactobacilli through comparative genomics of 213 strains and associated genera.</title>
        <authorList>
            <person name="Sun Z."/>
            <person name="Harris H.M."/>
            <person name="McCann A."/>
            <person name="Guo C."/>
            <person name="Argimon S."/>
            <person name="Zhang W."/>
            <person name="Yang X."/>
            <person name="Jeffery I.B."/>
            <person name="Cooney J.C."/>
            <person name="Kagawa T.F."/>
            <person name="Liu W."/>
            <person name="Song Y."/>
            <person name="Salvetti E."/>
            <person name="Wrobel A."/>
            <person name="Rasinkangas P."/>
            <person name="Parkhill J."/>
            <person name="Rea M.C."/>
            <person name="O'Sullivan O."/>
            <person name="Ritari J."/>
            <person name="Douillard F.P."/>
            <person name="Paul Ross R."/>
            <person name="Yang R."/>
            <person name="Briner A.E."/>
            <person name="Felis G.E."/>
            <person name="de Vos W.M."/>
            <person name="Barrangou R."/>
            <person name="Klaenhammer T.R."/>
            <person name="Caufield P.W."/>
            <person name="Cui Y."/>
            <person name="Zhang H."/>
            <person name="O'Toole P.W."/>
        </authorList>
    </citation>
    <scope>NUCLEOTIDE SEQUENCE [LARGE SCALE GENOMIC DNA]</scope>
    <source>
        <strain evidence="9 10">DSM 19910</strain>
    </source>
</reference>
<evidence type="ECO:0000313" key="9">
    <source>
        <dbReference type="EMBL" id="KRL02375.1"/>
    </source>
</evidence>
<dbReference type="InterPro" id="IPR036162">
    <property type="entry name" value="Resolvase-like_N_sf"/>
</dbReference>
<feature type="domain" description="Recombinase" evidence="8">
    <location>
        <begin position="163"/>
        <end position="288"/>
    </location>
</feature>
<dbReference type="InterPro" id="IPR006118">
    <property type="entry name" value="Recombinase_CS"/>
</dbReference>
<evidence type="ECO:0000256" key="3">
    <source>
        <dbReference type="ARBA" id="ARBA00023172"/>
    </source>
</evidence>
<dbReference type="STRING" id="1423731.FC81_GL000718"/>
<dbReference type="GO" id="GO:0003677">
    <property type="term" value="F:DNA binding"/>
    <property type="evidence" value="ECO:0007669"/>
    <property type="project" value="UniProtKB-KW"/>
</dbReference>
<evidence type="ECO:0000259" key="7">
    <source>
        <dbReference type="PROSITE" id="PS51736"/>
    </source>
</evidence>
<accession>A0A0R1M2Y1</accession>
<evidence type="ECO:0000256" key="1">
    <source>
        <dbReference type="ARBA" id="ARBA00022908"/>
    </source>
</evidence>
<dbReference type="InterPro" id="IPR025827">
    <property type="entry name" value="Zn_ribbon_recom_dom"/>
</dbReference>
<dbReference type="PROSITE" id="PS00397">
    <property type="entry name" value="RECOMBINASES_1"/>
    <property type="match status" value="1"/>
</dbReference>
<dbReference type="PATRIC" id="fig|1423731.3.peg.737"/>
<dbReference type="Gene3D" id="3.90.1750.20">
    <property type="entry name" value="Putative Large Serine Recombinase, Chain B, Domain 2"/>
    <property type="match status" value="1"/>
</dbReference>
<dbReference type="EMBL" id="AZEF01000013">
    <property type="protein sequence ID" value="KRL02375.1"/>
    <property type="molecule type" value="Genomic_DNA"/>
</dbReference>
<dbReference type="InterPro" id="IPR011109">
    <property type="entry name" value="DNA_bind_recombinase_dom"/>
</dbReference>
<comment type="caution">
    <text evidence="9">The sequence shown here is derived from an EMBL/GenBank/DDBJ whole genome shotgun (WGS) entry which is preliminary data.</text>
</comment>
<evidence type="ECO:0000256" key="5">
    <source>
        <dbReference type="PROSITE-ProRule" id="PRU10137"/>
    </source>
</evidence>
<evidence type="ECO:0000259" key="8">
    <source>
        <dbReference type="PROSITE" id="PS51737"/>
    </source>
</evidence>
<dbReference type="PROSITE" id="PS51737">
    <property type="entry name" value="RECOMBINASE_DNA_BIND"/>
    <property type="match status" value="1"/>
</dbReference>
<feature type="active site" description="O-(5'-phospho-DNA)-serine intermediate" evidence="4 5">
    <location>
        <position position="16"/>
    </location>
</feature>
<dbReference type="PANTHER" id="PTHR30461">
    <property type="entry name" value="DNA-INVERTASE FROM LAMBDOID PROPHAGE"/>
    <property type="match status" value="1"/>
</dbReference>
<dbReference type="OrthoDB" id="9811097at2"/>
<keyword evidence="2" id="KW-0238">DNA-binding</keyword>
<dbReference type="PANTHER" id="PTHR30461:SF23">
    <property type="entry name" value="DNA RECOMBINASE-RELATED"/>
    <property type="match status" value="1"/>
</dbReference>
<keyword evidence="1" id="KW-0229">DNA integration</keyword>
<dbReference type="PROSITE" id="PS51736">
    <property type="entry name" value="RECOMBINASES_3"/>
    <property type="match status" value="1"/>
</dbReference>